<evidence type="ECO:0000313" key="3">
    <source>
        <dbReference type="Proteomes" id="UP001519271"/>
    </source>
</evidence>
<keyword evidence="1" id="KW-1133">Transmembrane helix</keyword>
<feature type="transmembrane region" description="Helical" evidence="1">
    <location>
        <begin position="108"/>
        <end position="127"/>
    </location>
</feature>
<accession>A0ABS4G2N7</accession>
<dbReference type="Pfam" id="PF12650">
    <property type="entry name" value="DUF3784"/>
    <property type="match status" value="1"/>
</dbReference>
<dbReference type="EMBL" id="JAGGKC010000008">
    <property type="protein sequence ID" value="MBP1918752.1"/>
    <property type="molecule type" value="Genomic_DNA"/>
</dbReference>
<proteinExistence type="predicted"/>
<evidence type="ECO:0000313" key="2">
    <source>
        <dbReference type="EMBL" id="MBP1918752.1"/>
    </source>
</evidence>
<keyword evidence="3" id="KW-1185">Reference proteome</keyword>
<keyword evidence="1" id="KW-0812">Transmembrane</keyword>
<keyword evidence="1" id="KW-0472">Membrane</keyword>
<organism evidence="2 3">
    <name type="scientific">Youngiibacter multivorans</name>
    <dbReference type="NCBI Taxonomy" id="937251"/>
    <lineage>
        <taxon>Bacteria</taxon>
        <taxon>Bacillati</taxon>
        <taxon>Bacillota</taxon>
        <taxon>Clostridia</taxon>
        <taxon>Eubacteriales</taxon>
        <taxon>Clostridiaceae</taxon>
        <taxon>Youngiibacter</taxon>
    </lineage>
</organism>
<dbReference type="InterPro" id="IPR017259">
    <property type="entry name" value="UCP037672"/>
</dbReference>
<comment type="caution">
    <text evidence="2">The sequence shown here is derived from an EMBL/GenBank/DDBJ whole genome shotgun (WGS) entry which is preliminary data.</text>
</comment>
<protein>
    <recommendedName>
        <fullName evidence="4">DUF3784 domain-containing protein</fullName>
    </recommendedName>
</protein>
<sequence length="239" mass="26056">MTGIVLGIISFTFLLIWYLVDMKKMYWLIAGVNTASEEQKANMDLGSIGKAVGKMSLSLALINFISALTWKSGESSFFIAMAANILIPIITIVKIRKYDANKKTKGETILATSFTLVIIIGVGILFLTTMKESNVAIVGDAVKVSGLFGRSVPIADIEDIRIVDTLPVVTMRTNGAGIGSVLKGRFKIVGASRAYLYLYKSGGPYILIETLDYPVYLNFRDDKTLYNTMSVLSSADPVK</sequence>
<evidence type="ECO:0008006" key="4">
    <source>
        <dbReference type="Google" id="ProtNLM"/>
    </source>
</evidence>
<evidence type="ECO:0000256" key="1">
    <source>
        <dbReference type="SAM" id="Phobius"/>
    </source>
</evidence>
<gene>
    <name evidence="2" type="ORF">J2Z34_001232</name>
</gene>
<name>A0ABS4G2N7_9CLOT</name>
<feature type="transmembrane region" description="Helical" evidence="1">
    <location>
        <begin position="76"/>
        <end position="96"/>
    </location>
</feature>
<dbReference type="RefSeq" id="WP_209458978.1">
    <property type="nucleotide sequence ID" value="NZ_JAGGKC010000008.1"/>
</dbReference>
<feature type="transmembrane region" description="Helical" evidence="1">
    <location>
        <begin position="6"/>
        <end position="30"/>
    </location>
</feature>
<reference evidence="2 3" key="1">
    <citation type="submission" date="2021-03" db="EMBL/GenBank/DDBJ databases">
        <title>Genomic Encyclopedia of Type Strains, Phase IV (KMG-IV): sequencing the most valuable type-strain genomes for metagenomic binning, comparative biology and taxonomic classification.</title>
        <authorList>
            <person name="Goeker M."/>
        </authorList>
    </citation>
    <scope>NUCLEOTIDE SEQUENCE [LARGE SCALE GENOMIC DNA]</scope>
    <source>
        <strain evidence="2 3">DSM 6139</strain>
    </source>
</reference>
<dbReference type="Proteomes" id="UP001519271">
    <property type="component" value="Unassembled WGS sequence"/>
</dbReference>